<evidence type="ECO:0000256" key="3">
    <source>
        <dbReference type="ARBA" id="ARBA00022777"/>
    </source>
</evidence>
<gene>
    <name evidence="7" type="primary">xylB_1</name>
    <name evidence="7" type="ORF">HRbin22_00424</name>
</gene>
<dbReference type="PANTHER" id="PTHR43095:SF2">
    <property type="entry name" value="GLUCONOKINASE"/>
    <property type="match status" value="1"/>
</dbReference>
<dbReference type="AlphaFoldDB" id="A0A2H5Y415"/>
<dbReference type="InterPro" id="IPR000577">
    <property type="entry name" value="Carb_kinase_FGGY"/>
</dbReference>
<evidence type="ECO:0000259" key="6">
    <source>
        <dbReference type="Pfam" id="PF02782"/>
    </source>
</evidence>
<proteinExistence type="inferred from homology"/>
<accession>A0A2H5Y415</accession>
<comment type="similarity">
    <text evidence="1 4">Belongs to the FGGY kinase family.</text>
</comment>
<keyword evidence="3 4" id="KW-0418">Kinase</keyword>
<dbReference type="EC" id="2.7.1.17" evidence="7"/>
<dbReference type="InterPro" id="IPR050406">
    <property type="entry name" value="FGGY_Carb_Kinase"/>
</dbReference>
<evidence type="ECO:0000259" key="5">
    <source>
        <dbReference type="Pfam" id="PF00370"/>
    </source>
</evidence>
<comment type="caution">
    <text evidence="7">The sequence shown here is derived from an EMBL/GenBank/DDBJ whole genome shotgun (WGS) entry which is preliminary data.</text>
</comment>
<feature type="domain" description="Carbohydrate kinase FGGY C-terminal" evidence="6">
    <location>
        <begin position="254"/>
        <end position="438"/>
    </location>
</feature>
<dbReference type="InterPro" id="IPR043129">
    <property type="entry name" value="ATPase_NBD"/>
</dbReference>
<name>A0A2H5Y415_9CHLR</name>
<dbReference type="CDD" id="cd07770">
    <property type="entry name" value="ASKHA_NBD_FGGY_GntK"/>
    <property type="match status" value="1"/>
</dbReference>
<dbReference type="PANTHER" id="PTHR43095">
    <property type="entry name" value="SUGAR KINASE"/>
    <property type="match status" value="1"/>
</dbReference>
<evidence type="ECO:0000313" key="7">
    <source>
        <dbReference type="EMBL" id="GBD08191.1"/>
    </source>
</evidence>
<evidence type="ECO:0000313" key="8">
    <source>
        <dbReference type="Proteomes" id="UP000236642"/>
    </source>
</evidence>
<dbReference type="SUPFAM" id="SSF53067">
    <property type="entry name" value="Actin-like ATPase domain"/>
    <property type="match status" value="2"/>
</dbReference>
<dbReference type="Proteomes" id="UP000236642">
    <property type="component" value="Unassembled WGS sequence"/>
</dbReference>
<sequence>MAQILAVDIGTTHLKAGRFGWDGQLHGVAIRALPLARDETGRAEHDPEVLWDRLVAAVREVVGEASDEIRWIVLSAYQLSLMPVDAAGRPLMGLMTLLDTRPQETFPGLLARMDIGRIYQRTGCPPLFQYPLAKLEWIRVRRPDVFHRARWFVGAKDYILFRLLGRFLTEPSLATATQLMNVHTLRWDPEILALVELTEERMPEVVLPETRMGSLRPEAAEALGLRPEVEVIAGVYDGGAVGLGLGAVASGIGAMNLGTTAMIRRVADRPILDRFPQMRLQTYYLAGGRWFPGGAINNAGSVLQWLQEAVLGLAYAEQEALAEAVGGPTGLLFLPFLTGERYPGISHLASGVIFGLRAHHHRGHLTRAAMEGVAFALRLILEALRANDLSPLRLRAGGGGTRSALWMRILASVFQTPVEVPEIAEPALTGSAALARVAIGAAPDLWSAVREVPVRIYEPVPDWVPIYERQFERFQALMGDLEEAFRRHQEIFGG</sequence>
<reference evidence="8" key="1">
    <citation type="submission" date="2017-09" db="EMBL/GenBank/DDBJ databases">
        <title>Metaegenomics of thermophilic ammonia-oxidizing enrichment culture.</title>
        <authorList>
            <person name="Kato S."/>
            <person name="Suzuki K."/>
        </authorList>
    </citation>
    <scope>NUCLEOTIDE SEQUENCE [LARGE SCALE GENOMIC DNA]</scope>
</reference>
<dbReference type="Pfam" id="PF00370">
    <property type="entry name" value="FGGY_N"/>
    <property type="match status" value="1"/>
</dbReference>
<evidence type="ECO:0000256" key="1">
    <source>
        <dbReference type="ARBA" id="ARBA00009156"/>
    </source>
</evidence>
<evidence type="ECO:0000256" key="2">
    <source>
        <dbReference type="ARBA" id="ARBA00022679"/>
    </source>
</evidence>
<dbReference type="Pfam" id="PF02782">
    <property type="entry name" value="FGGY_C"/>
    <property type="match status" value="1"/>
</dbReference>
<protein>
    <submittedName>
        <fullName evidence="7">Xylulose kinase</fullName>
        <ecNumber evidence="7">2.7.1.17</ecNumber>
    </submittedName>
</protein>
<evidence type="ECO:0000256" key="4">
    <source>
        <dbReference type="RuleBase" id="RU003733"/>
    </source>
</evidence>
<feature type="domain" description="Carbohydrate kinase FGGY N-terminal" evidence="5">
    <location>
        <begin position="4"/>
        <end position="240"/>
    </location>
</feature>
<dbReference type="EMBL" id="BEHY01000005">
    <property type="protein sequence ID" value="GBD08191.1"/>
    <property type="molecule type" value="Genomic_DNA"/>
</dbReference>
<dbReference type="GO" id="GO:0004856">
    <property type="term" value="F:D-xylulokinase activity"/>
    <property type="evidence" value="ECO:0007669"/>
    <property type="project" value="UniProtKB-EC"/>
</dbReference>
<dbReference type="PROSITE" id="PS00445">
    <property type="entry name" value="FGGY_KINASES_2"/>
    <property type="match status" value="1"/>
</dbReference>
<dbReference type="PIRSF" id="PIRSF000538">
    <property type="entry name" value="GlpK"/>
    <property type="match status" value="1"/>
</dbReference>
<dbReference type="InterPro" id="IPR018483">
    <property type="entry name" value="Carb_kinase_FGGY_CS"/>
</dbReference>
<organism evidence="7 8">
    <name type="scientific">Candidatus Thermoflexus japonica</name>
    <dbReference type="NCBI Taxonomy" id="2035417"/>
    <lineage>
        <taxon>Bacteria</taxon>
        <taxon>Bacillati</taxon>
        <taxon>Chloroflexota</taxon>
        <taxon>Thermoflexia</taxon>
        <taxon>Thermoflexales</taxon>
        <taxon>Thermoflexaceae</taxon>
        <taxon>Thermoflexus</taxon>
    </lineage>
</organism>
<dbReference type="Gene3D" id="3.30.420.40">
    <property type="match status" value="2"/>
</dbReference>
<dbReference type="InterPro" id="IPR018484">
    <property type="entry name" value="FGGY_N"/>
</dbReference>
<dbReference type="InterPro" id="IPR018485">
    <property type="entry name" value="FGGY_C"/>
</dbReference>
<keyword evidence="2 4" id="KW-0808">Transferase</keyword>